<organism evidence="6 7">
    <name type="scientific">Aedoeadaptatus ivorii</name>
    <dbReference type="NCBI Taxonomy" id="54006"/>
    <lineage>
        <taxon>Bacteria</taxon>
        <taxon>Bacillati</taxon>
        <taxon>Bacillota</taxon>
        <taxon>Tissierellia</taxon>
        <taxon>Tissierellales</taxon>
        <taxon>Peptoniphilaceae</taxon>
        <taxon>Aedoeadaptatus</taxon>
    </lineage>
</organism>
<dbReference type="SUPFAM" id="SSF111342">
    <property type="entry name" value="CbiD-like"/>
    <property type="match status" value="1"/>
</dbReference>
<sequence length="349" mass="37422">MKDVIVDGKHMRPGYTTGSCVVAAAAAAIRAIDEDRAQHRIAIDVPAGMRIEIPVKEVARDGTSATYLVIKDAGDDPDVTDGIEILCTIRRDHTGDVRIRKGTGVGTLTKPGLFGAVGELAINPVPKGEILRLLEDNRKDGISLQIDIPRGEEVAKKTFNPKLGITGGLSILGTTGIVRPMSKDAYIATVDMELRALSEEDARAVLLTPGNYGVQYAATHFPDLPAVQVSNYFGDALVLARDYGFRAIQILGHVGKLSKLSLGIWNTHSAVSDCRMEAFVYYLAKMGANARLFAAVEAETTADGAYAICRKAGNGDILQHMEAGIEARVPRFLQDDAIAVSAKIYTMEA</sequence>
<dbReference type="InterPro" id="IPR036074">
    <property type="entry name" value="CbiD_sf"/>
</dbReference>
<dbReference type="InterPro" id="IPR002748">
    <property type="entry name" value="CbiD"/>
</dbReference>
<proteinExistence type="inferred from homology"/>
<comment type="similarity">
    <text evidence="5">Belongs to the CbiD family.</text>
</comment>
<gene>
    <name evidence="5" type="primary">cbiD</name>
    <name evidence="6" type="ORF">NCTC13079_00688</name>
</gene>
<evidence type="ECO:0000256" key="3">
    <source>
        <dbReference type="ARBA" id="ARBA00022679"/>
    </source>
</evidence>
<dbReference type="PANTHER" id="PTHR35863:SF1">
    <property type="entry name" value="COBALT-PRECORRIN-5B C(1)-METHYLTRANSFERASE"/>
    <property type="match status" value="1"/>
</dbReference>
<dbReference type="KEGG" id="piv:NCTC13079_00688"/>
<dbReference type="PANTHER" id="PTHR35863">
    <property type="entry name" value="COBALT-PRECORRIN-5B C(1)-METHYLTRANSFERASE"/>
    <property type="match status" value="1"/>
</dbReference>
<protein>
    <recommendedName>
        <fullName evidence="5">Cobalt-precorrin-5B C(1)-methyltransferase</fullName>
        <ecNumber evidence="5">2.1.1.195</ecNumber>
    </recommendedName>
    <alternativeName>
        <fullName evidence="5">Cobalt-precorrin-6A synthase</fullName>
    </alternativeName>
</protein>
<comment type="catalytic activity">
    <reaction evidence="5">
        <text>Co-precorrin-5B + S-adenosyl-L-methionine = Co-precorrin-6A + S-adenosyl-L-homocysteine</text>
        <dbReference type="Rhea" id="RHEA:26285"/>
        <dbReference type="ChEBI" id="CHEBI:57856"/>
        <dbReference type="ChEBI" id="CHEBI:59789"/>
        <dbReference type="ChEBI" id="CHEBI:60063"/>
        <dbReference type="ChEBI" id="CHEBI:60064"/>
        <dbReference type="EC" id="2.1.1.195"/>
    </reaction>
</comment>
<accession>A0A3S4YKN6</accession>
<dbReference type="PIRSF" id="PIRSF026782">
    <property type="entry name" value="CbiD"/>
    <property type="match status" value="1"/>
</dbReference>
<name>A0A3S4YKN6_9FIRM</name>
<comment type="function">
    <text evidence="5">Catalyzes the methylation of C-1 in cobalt-precorrin-5B to form cobalt-precorrin-6A.</text>
</comment>
<dbReference type="HAMAP" id="MF_00787">
    <property type="entry name" value="CbiD"/>
    <property type="match status" value="1"/>
</dbReference>
<keyword evidence="1 5" id="KW-0169">Cobalamin biosynthesis</keyword>
<dbReference type="EC" id="2.1.1.195" evidence="5"/>
<comment type="pathway">
    <text evidence="5">Cofactor biosynthesis; adenosylcobalamin biosynthesis; cob(II)yrinate a,c-diamide from sirohydrochlorin (anaerobic route): step 6/10.</text>
</comment>
<dbReference type="UniPathway" id="UPA00148">
    <property type="reaction ID" value="UER00227"/>
</dbReference>
<dbReference type="NCBIfam" id="TIGR00312">
    <property type="entry name" value="cbiD"/>
    <property type="match status" value="1"/>
</dbReference>
<evidence type="ECO:0000256" key="1">
    <source>
        <dbReference type="ARBA" id="ARBA00022573"/>
    </source>
</evidence>
<dbReference type="RefSeq" id="WP_126465236.1">
    <property type="nucleotide sequence ID" value="NZ_LR134523.1"/>
</dbReference>
<evidence type="ECO:0000256" key="4">
    <source>
        <dbReference type="ARBA" id="ARBA00022691"/>
    </source>
</evidence>
<dbReference type="Proteomes" id="UP000269544">
    <property type="component" value="Chromosome"/>
</dbReference>
<reference evidence="6 7" key="1">
    <citation type="submission" date="2018-12" db="EMBL/GenBank/DDBJ databases">
        <authorList>
            <consortium name="Pathogen Informatics"/>
        </authorList>
    </citation>
    <scope>NUCLEOTIDE SEQUENCE [LARGE SCALE GENOMIC DNA]</scope>
    <source>
        <strain evidence="6 7">NCTC13079</strain>
    </source>
</reference>
<keyword evidence="3 5" id="KW-0808">Transferase</keyword>
<evidence type="ECO:0000313" key="6">
    <source>
        <dbReference type="EMBL" id="VEJ35439.1"/>
    </source>
</evidence>
<dbReference type="EMBL" id="LR134523">
    <property type="protein sequence ID" value="VEJ35439.1"/>
    <property type="molecule type" value="Genomic_DNA"/>
</dbReference>
<evidence type="ECO:0000313" key="7">
    <source>
        <dbReference type="Proteomes" id="UP000269544"/>
    </source>
</evidence>
<dbReference type="GO" id="GO:0019251">
    <property type="term" value="P:anaerobic cobalamin biosynthetic process"/>
    <property type="evidence" value="ECO:0007669"/>
    <property type="project" value="UniProtKB-UniRule"/>
</dbReference>
<dbReference type="AlphaFoldDB" id="A0A3S4YKN6"/>
<dbReference type="OrthoDB" id="6439987at2"/>
<keyword evidence="7" id="KW-1185">Reference proteome</keyword>
<dbReference type="Pfam" id="PF01888">
    <property type="entry name" value="CbiD"/>
    <property type="match status" value="1"/>
</dbReference>
<keyword evidence="2 5" id="KW-0489">Methyltransferase</keyword>
<evidence type="ECO:0000256" key="5">
    <source>
        <dbReference type="HAMAP-Rule" id="MF_00787"/>
    </source>
</evidence>
<dbReference type="Gene3D" id="3.30.2110.10">
    <property type="entry name" value="CbiD-like"/>
    <property type="match status" value="1"/>
</dbReference>
<dbReference type="GO" id="GO:0043780">
    <property type="term" value="F:cobalt-precorrin-5B C1-methyltransferase activity"/>
    <property type="evidence" value="ECO:0007669"/>
    <property type="project" value="RHEA"/>
</dbReference>
<dbReference type="GO" id="GO:0032259">
    <property type="term" value="P:methylation"/>
    <property type="evidence" value="ECO:0007669"/>
    <property type="project" value="UniProtKB-KW"/>
</dbReference>
<keyword evidence="4 5" id="KW-0949">S-adenosyl-L-methionine</keyword>
<evidence type="ECO:0000256" key="2">
    <source>
        <dbReference type="ARBA" id="ARBA00022603"/>
    </source>
</evidence>